<dbReference type="InterPro" id="IPR012337">
    <property type="entry name" value="RNaseH-like_sf"/>
</dbReference>
<evidence type="ECO:0000313" key="3">
    <source>
        <dbReference type="EMBL" id="RVW92410.1"/>
    </source>
</evidence>
<evidence type="ECO:0000259" key="2">
    <source>
        <dbReference type="Pfam" id="PF05699"/>
    </source>
</evidence>
<protein>
    <recommendedName>
        <fullName evidence="2">HAT C-terminal dimerisation domain-containing protein</fullName>
    </recommendedName>
</protein>
<dbReference type="SUPFAM" id="SSF53098">
    <property type="entry name" value="Ribonuclease H-like"/>
    <property type="match status" value="1"/>
</dbReference>
<dbReference type="PANTHER" id="PTHR32166">
    <property type="entry name" value="OSJNBA0013A04.12 PROTEIN"/>
    <property type="match status" value="1"/>
</dbReference>
<evidence type="ECO:0000313" key="4">
    <source>
        <dbReference type="Proteomes" id="UP000288805"/>
    </source>
</evidence>
<reference evidence="3 4" key="1">
    <citation type="journal article" date="2018" name="PLoS Genet.">
        <title>Population sequencing reveals clonal diversity and ancestral inbreeding in the grapevine cultivar Chardonnay.</title>
        <authorList>
            <person name="Roach M.J."/>
            <person name="Johnson D.L."/>
            <person name="Bohlmann J."/>
            <person name="van Vuuren H.J."/>
            <person name="Jones S.J."/>
            <person name="Pretorius I.S."/>
            <person name="Schmidt S.A."/>
            <person name="Borneman A.R."/>
        </authorList>
    </citation>
    <scope>NUCLEOTIDE SEQUENCE [LARGE SCALE GENOMIC DNA]</scope>
    <source>
        <strain evidence="4">cv. Chardonnay</strain>
        <tissue evidence="3">Leaf</tissue>
    </source>
</reference>
<feature type="compositionally biased region" description="Acidic residues" evidence="1">
    <location>
        <begin position="446"/>
        <end position="459"/>
    </location>
</feature>
<feature type="compositionally biased region" description="Acidic residues" evidence="1">
    <location>
        <begin position="423"/>
        <end position="438"/>
    </location>
</feature>
<dbReference type="Proteomes" id="UP000288805">
    <property type="component" value="Unassembled WGS sequence"/>
</dbReference>
<gene>
    <name evidence="3" type="ORF">CK203_032419</name>
</gene>
<sequence length="459" mass="52738">MNMGNEYVNEDLFGLEDEDIGEEINSRANVTNISSGEMVVQNRRSGKMNQTTINDAYKKEARERACMLVTRWMYEAAIPFNAVTYPSFQPMIEAIGQYGVGMKGPNFHEVRVTNLKKELALTKDLMKDHMVEWGKNGCSIMSDGWTDRKGELWATQHDEAVYWTKELLRPAKTRFATAFITLSRLHEQKNNLRKMFTNSDWSDIRVLHLVDGEKKAPMGYIYEAMNRANDTIVRSFNGNEEKYKEIFNIIDKRLTRDLAKQEKVVAEVSLFTNAQGLFGNELAVRTIKTRAPAEWWAAYGASAPNLQKFAMKVLNLTCNASGCERNWSIFENIHSKRRNMLDHQHLNDLVYIKYNRALKRRYNECNTIDPISLKDIDDSNEWLIGRMEDEDSHGGAQDDFVFDDDNLTWGDVARAAELRRPDEDEDGDMVDSADEEDGEGYKCGDGNDDDDDFVDLEEE</sequence>
<comment type="caution">
    <text evidence="3">The sequence shown here is derived from an EMBL/GenBank/DDBJ whole genome shotgun (WGS) entry which is preliminary data.</text>
</comment>
<dbReference type="GO" id="GO:0046983">
    <property type="term" value="F:protein dimerization activity"/>
    <property type="evidence" value="ECO:0007669"/>
    <property type="project" value="InterPro"/>
</dbReference>
<dbReference type="EMBL" id="QGNW01000138">
    <property type="protein sequence ID" value="RVW92410.1"/>
    <property type="molecule type" value="Genomic_DNA"/>
</dbReference>
<dbReference type="Pfam" id="PF05699">
    <property type="entry name" value="Dimer_Tnp_hAT"/>
    <property type="match status" value="1"/>
</dbReference>
<name>A0A438I6S6_VITVI</name>
<dbReference type="PANTHER" id="PTHR32166:SF74">
    <property type="entry name" value="OS05G0256350 PROTEIN"/>
    <property type="match status" value="1"/>
</dbReference>
<evidence type="ECO:0000256" key="1">
    <source>
        <dbReference type="SAM" id="MobiDB-lite"/>
    </source>
</evidence>
<accession>A0A438I6S6</accession>
<proteinExistence type="predicted"/>
<dbReference type="InterPro" id="IPR008906">
    <property type="entry name" value="HATC_C_dom"/>
</dbReference>
<feature type="region of interest" description="Disordered" evidence="1">
    <location>
        <begin position="415"/>
        <end position="459"/>
    </location>
</feature>
<organism evidence="3 4">
    <name type="scientific">Vitis vinifera</name>
    <name type="common">Grape</name>
    <dbReference type="NCBI Taxonomy" id="29760"/>
    <lineage>
        <taxon>Eukaryota</taxon>
        <taxon>Viridiplantae</taxon>
        <taxon>Streptophyta</taxon>
        <taxon>Embryophyta</taxon>
        <taxon>Tracheophyta</taxon>
        <taxon>Spermatophyta</taxon>
        <taxon>Magnoliopsida</taxon>
        <taxon>eudicotyledons</taxon>
        <taxon>Gunneridae</taxon>
        <taxon>Pentapetalae</taxon>
        <taxon>rosids</taxon>
        <taxon>Vitales</taxon>
        <taxon>Vitaceae</taxon>
        <taxon>Viteae</taxon>
        <taxon>Vitis</taxon>
    </lineage>
</organism>
<dbReference type="AlphaFoldDB" id="A0A438I6S6"/>
<feature type="domain" description="HAT C-terminal dimerisation" evidence="2">
    <location>
        <begin position="289"/>
        <end position="355"/>
    </location>
</feature>